<evidence type="ECO:0000313" key="4">
    <source>
        <dbReference type="Proteomes" id="UP000223968"/>
    </source>
</evidence>
<evidence type="ECO:0000313" key="3">
    <source>
        <dbReference type="EMBL" id="PGH16965.1"/>
    </source>
</evidence>
<feature type="compositionally biased region" description="Basic and acidic residues" evidence="1">
    <location>
        <begin position="25"/>
        <end position="89"/>
    </location>
</feature>
<reference evidence="3 4" key="1">
    <citation type="submission" date="2017-10" db="EMBL/GenBank/DDBJ databases">
        <title>Comparative genomics in systemic dimorphic fungi from Ajellomycetaceae.</title>
        <authorList>
            <person name="Munoz J.F."/>
            <person name="Mcewen J.G."/>
            <person name="Clay O.K."/>
            <person name="Cuomo C.A."/>
        </authorList>
    </citation>
    <scope>NUCLEOTIDE SEQUENCE [LARGE SCALE GENOMIC DNA]</scope>
    <source>
        <strain evidence="3 4">UAMH5409</strain>
    </source>
</reference>
<feature type="region of interest" description="Disordered" evidence="1">
    <location>
        <begin position="1"/>
        <end position="112"/>
    </location>
</feature>
<accession>A0A2B7Y6V2</accession>
<sequence length="130" mass="13935">MAYSDHHAPFLTPYHPDLEIVISQDKGDNKKPEEKKPEEKKPDEKKPDDKKPDDRKPDGKKPDDKKSSSSDKGHQTGKDGGKHSGDKSGGKISLPKGKKPHKGSATGTGPPAALAFVGMSALVLSFLLLA</sequence>
<keyword evidence="2" id="KW-0472">Membrane</keyword>
<dbReference type="Proteomes" id="UP000223968">
    <property type="component" value="Unassembled WGS sequence"/>
</dbReference>
<evidence type="ECO:0000256" key="2">
    <source>
        <dbReference type="SAM" id="Phobius"/>
    </source>
</evidence>
<feature type="transmembrane region" description="Helical" evidence="2">
    <location>
        <begin position="112"/>
        <end position="129"/>
    </location>
</feature>
<keyword evidence="4" id="KW-1185">Reference proteome</keyword>
<proteinExistence type="predicted"/>
<organism evidence="3 4">
    <name type="scientific">Helicocarpus griseus UAMH5409</name>
    <dbReference type="NCBI Taxonomy" id="1447875"/>
    <lineage>
        <taxon>Eukaryota</taxon>
        <taxon>Fungi</taxon>
        <taxon>Dikarya</taxon>
        <taxon>Ascomycota</taxon>
        <taxon>Pezizomycotina</taxon>
        <taxon>Eurotiomycetes</taxon>
        <taxon>Eurotiomycetidae</taxon>
        <taxon>Onygenales</taxon>
        <taxon>Ajellomycetaceae</taxon>
        <taxon>Helicocarpus</taxon>
    </lineage>
</organism>
<evidence type="ECO:0000256" key="1">
    <source>
        <dbReference type="SAM" id="MobiDB-lite"/>
    </source>
</evidence>
<comment type="caution">
    <text evidence="3">The sequence shown here is derived from an EMBL/GenBank/DDBJ whole genome shotgun (WGS) entry which is preliminary data.</text>
</comment>
<name>A0A2B7Y6V2_9EURO</name>
<gene>
    <name evidence="3" type="ORF">AJ79_01349</name>
</gene>
<keyword evidence="2" id="KW-0812">Transmembrane</keyword>
<dbReference type="EMBL" id="PDNB01000013">
    <property type="protein sequence ID" value="PGH16965.1"/>
    <property type="molecule type" value="Genomic_DNA"/>
</dbReference>
<dbReference type="AlphaFoldDB" id="A0A2B7Y6V2"/>
<keyword evidence="2" id="KW-1133">Transmembrane helix</keyword>
<protein>
    <submittedName>
        <fullName evidence="3">Uncharacterized protein</fullName>
    </submittedName>
</protein>